<keyword evidence="4 8" id="KW-0378">Hydrolase</keyword>
<dbReference type="PRINTS" id="PR00133">
    <property type="entry name" value="GLHYDRLASE3"/>
</dbReference>
<dbReference type="InterPro" id="IPR017853">
    <property type="entry name" value="GH"/>
</dbReference>
<dbReference type="EMBL" id="DXEZ01000238">
    <property type="protein sequence ID" value="HIX55089.1"/>
    <property type="molecule type" value="Genomic_DNA"/>
</dbReference>
<dbReference type="Proteomes" id="UP000824156">
    <property type="component" value="Unassembled WGS sequence"/>
</dbReference>
<comment type="similarity">
    <text evidence="2">Belongs to the glycosyl hydrolase 3 family.</text>
</comment>
<feature type="domain" description="Glycoside hydrolase family 3 N-terminal" evidence="7">
    <location>
        <begin position="49"/>
        <end position="363"/>
    </location>
</feature>
<feature type="signal peptide" evidence="6">
    <location>
        <begin position="1"/>
        <end position="23"/>
    </location>
</feature>
<dbReference type="InterPro" id="IPR036962">
    <property type="entry name" value="Glyco_hydro_3_N_sf"/>
</dbReference>
<gene>
    <name evidence="8" type="ORF">H9853_08685</name>
</gene>
<dbReference type="PANTHER" id="PTHR30480">
    <property type="entry name" value="BETA-HEXOSAMINIDASE-RELATED"/>
    <property type="match status" value="1"/>
</dbReference>
<feature type="chain" id="PRO_5038483704" description="beta-N-acetylhexosaminidase" evidence="6">
    <location>
        <begin position="24"/>
        <end position="570"/>
    </location>
</feature>
<dbReference type="GO" id="GO:0004563">
    <property type="term" value="F:beta-N-acetylhexosaminidase activity"/>
    <property type="evidence" value="ECO:0007669"/>
    <property type="project" value="UniProtKB-EC"/>
</dbReference>
<reference evidence="8" key="2">
    <citation type="submission" date="2021-04" db="EMBL/GenBank/DDBJ databases">
        <authorList>
            <person name="Gilroy R."/>
        </authorList>
    </citation>
    <scope>NUCLEOTIDE SEQUENCE</scope>
    <source>
        <strain evidence="8">1719</strain>
    </source>
</reference>
<dbReference type="InterPro" id="IPR050226">
    <property type="entry name" value="NagZ_Beta-hexosaminidase"/>
</dbReference>
<evidence type="ECO:0000313" key="9">
    <source>
        <dbReference type="Proteomes" id="UP000824156"/>
    </source>
</evidence>
<evidence type="ECO:0000313" key="8">
    <source>
        <dbReference type="EMBL" id="HIX55089.1"/>
    </source>
</evidence>
<keyword evidence="5" id="KW-0326">Glycosidase</keyword>
<keyword evidence="6" id="KW-0732">Signal</keyword>
<evidence type="ECO:0000259" key="7">
    <source>
        <dbReference type="Pfam" id="PF00933"/>
    </source>
</evidence>
<accession>A0A9D2AZN6</accession>
<dbReference type="AlphaFoldDB" id="A0A9D2AZN6"/>
<protein>
    <recommendedName>
        <fullName evidence="3">beta-N-acetylhexosaminidase</fullName>
        <ecNumber evidence="3">3.2.1.52</ecNumber>
    </recommendedName>
</protein>
<dbReference type="Gene3D" id="3.20.20.300">
    <property type="entry name" value="Glycoside hydrolase, family 3, N-terminal domain"/>
    <property type="match status" value="1"/>
</dbReference>
<comment type="catalytic activity">
    <reaction evidence="1">
        <text>Hydrolysis of terminal non-reducing N-acetyl-D-hexosamine residues in N-acetyl-beta-D-hexosaminides.</text>
        <dbReference type="EC" id="3.2.1.52"/>
    </reaction>
</comment>
<dbReference type="Pfam" id="PF00933">
    <property type="entry name" value="Glyco_hydro_3"/>
    <property type="match status" value="1"/>
</dbReference>
<proteinExistence type="inferred from homology"/>
<organism evidence="8 9">
    <name type="scientific">Candidatus Sphingobacterium stercoripullorum</name>
    <dbReference type="NCBI Taxonomy" id="2838759"/>
    <lineage>
        <taxon>Bacteria</taxon>
        <taxon>Pseudomonadati</taxon>
        <taxon>Bacteroidota</taxon>
        <taxon>Sphingobacteriia</taxon>
        <taxon>Sphingobacteriales</taxon>
        <taxon>Sphingobacteriaceae</taxon>
        <taxon>Sphingobacterium</taxon>
    </lineage>
</organism>
<evidence type="ECO:0000256" key="6">
    <source>
        <dbReference type="SAM" id="SignalP"/>
    </source>
</evidence>
<evidence type="ECO:0000256" key="5">
    <source>
        <dbReference type="ARBA" id="ARBA00023295"/>
    </source>
</evidence>
<dbReference type="SUPFAM" id="SSF51445">
    <property type="entry name" value="(Trans)glycosidases"/>
    <property type="match status" value="1"/>
</dbReference>
<comment type="caution">
    <text evidence="8">The sequence shown here is derived from an EMBL/GenBank/DDBJ whole genome shotgun (WGS) entry which is preliminary data.</text>
</comment>
<evidence type="ECO:0000256" key="1">
    <source>
        <dbReference type="ARBA" id="ARBA00001231"/>
    </source>
</evidence>
<dbReference type="GO" id="GO:0005975">
    <property type="term" value="P:carbohydrate metabolic process"/>
    <property type="evidence" value="ECO:0007669"/>
    <property type="project" value="InterPro"/>
</dbReference>
<reference evidence="8" key="1">
    <citation type="journal article" date="2021" name="PeerJ">
        <title>Extensive microbial diversity within the chicken gut microbiome revealed by metagenomics and culture.</title>
        <authorList>
            <person name="Gilroy R."/>
            <person name="Ravi A."/>
            <person name="Getino M."/>
            <person name="Pursley I."/>
            <person name="Horton D.L."/>
            <person name="Alikhan N.F."/>
            <person name="Baker D."/>
            <person name="Gharbi K."/>
            <person name="Hall N."/>
            <person name="Watson M."/>
            <person name="Adriaenssens E.M."/>
            <person name="Foster-Nyarko E."/>
            <person name="Jarju S."/>
            <person name="Secka A."/>
            <person name="Antonio M."/>
            <person name="Oren A."/>
            <person name="Chaudhuri R.R."/>
            <person name="La Ragione R."/>
            <person name="Hildebrand F."/>
            <person name="Pallen M.J."/>
        </authorList>
    </citation>
    <scope>NUCLEOTIDE SEQUENCE</scope>
    <source>
        <strain evidence="8">1719</strain>
    </source>
</reference>
<sequence length="570" mass="64011">MLKNLYRQVLILLITLSSTASFAQNKEFLEFINKDHQWVDSIYESLTNKERIAQLFLVRSHTNLGQGYIDSVQRVIKKEKLGGLVVFQGGPNAHVNMFNNYQQSSDIPLLISFDGEWGLGMRMADSTLSFPFQLTLGAVQNNELIYQMGKQIASEFKRMGMHFNFAPVVDINNNPKNPVIGFRSFGDDKYKVTEKAGAYMQGMMDGGILTSIKHFPGHGDTDVDSHFDLPQLNFSRERLDTLELYPFKELIAKGAQSVMVGHMHVPVIDDTPNIPTSISEKAIQELLINELGFRGLVVTDAMDMDGVKKNFPSGQSELMAYKAGVDLIEVSADSEKAIKLIENSIQTGETSEELLAKKVKKVLATKLWLELHKQNQIETVGLYEDLNSEATKKLVDSLALQATTLLNSKKLIEEFNKDVSTAIVQVGGDSMQSFEKQMLKNTSNSKFYHISEELTKSELKKLLKETRRHPQIVLAIHDTGLRPRPSYIIESKEINNFVAKLAGKRTISVLFSNPYTLNNLPVKRSKSILMGYQNDPFMQKAVGKILINKIPTQGKLPVNINKKYKNGMGL</sequence>
<dbReference type="EC" id="3.2.1.52" evidence="3"/>
<dbReference type="InterPro" id="IPR001764">
    <property type="entry name" value="Glyco_hydro_3_N"/>
</dbReference>
<evidence type="ECO:0000256" key="4">
    <source>
        <dbReference type="ARBA" id="ARBA00022801"/>
    </source>
</evidence>
<evidence type="ECO:0000256" key="2">
    <source>
        <dbReference type="ARBA" id="ARBA00005336"/>
    </source>
</evidence>
<name>A0A9D2AZN6_9SPHI</name>
<dbReference type="GO" id="GO:0009254">
    <property type="term" value="P:peptidoglycan turnover"/>
    <property type="evidence" value="ECO:0007669"/>
    <property type="project" value="TreeGrafter"/>
</dbReference>
<dbReference type="PANTHER" id="PTHR30480:SF13">
    <property type="entry name" value="BETA-HEXOSAMINIDASE"/>
    <property type="match status" value="1"/>
</dbReference>
<evidence type="ECO:0000256" key="3">
    <source>
        <dbReference type="ARBA" id="ARBA00012663"/>
    </source>
</evidence>